<comment type="caution">
    <text evidence="6">The sequence shown here is derived from an EMBL/GenBank/DDBJ whole genome shotgun (WGS) entry which is preliminary data.</text>
</comment>
<evidence type="ECO:0000256" key="3">
    <source>
        <dbReference type="ARBA" id="ARBA00022833"/>
    </source>
</evidence>
<dbReference type="SMART" id="SM00184">
    <property type="entry name" value="RING"/>
    <property type="match status" value="1"/>
</dbReference>
<dbReference type="PROSITE" id="PS50089">
    <property type="entry name" value="ZF_RING_2"/>
    <property type="match status" value="1"/>
</dbReference>
<dbReference type="InterPro" id="IPR013083">
    <property type="entry name" value="Znf_RING/FYVE/PHD"/>
</dbReference>
<dbReference type="Pfam" id="PF13923">
    <property type="entry name" value="zf-C3HC4_2"/>
    <property type="match status" value="1"/>
</dbReference>
<sequence>MSNHLPRVFKNPKSLPAHLMCTICNEIFTDPTRVSCGHTFCSHCILQWIKKSSTCPNCRANIDKKGTGKDLIAAADINLLTVVCSNQGCSWFGALEILESHHKECPFHPERLDPWFLEQLQRDGGTKNDNATPTVRLISWLYQKNAAALKDMFSNDDKEYSSIFEIQEENTKQKKNAKRKQEIKNENCKKFLNSKK</sequence>
<dbReference type="Proteomes" id="UP001162131">
    <property type="component" value="Unassembled WGS sequence"/>
</dbReference>
<feature type="domain" description="RING-type" evidence="5">
    <location>
        <begin position="21"/>
        <end position="59"/>
    </location>
</feature>
<dbReference type="GO" id="GO:0000209">
    <property type="term" value="P:protein polyubiquitination"/>
    <property type="evidence" value="ECO:0007669"/>
    <property type="project" value="TreeGrafter"/>
</dbReference>
<keyword evidence="3" id="KW-0862">Zinc</keyword>
<dbReference type="InterPro" id="IPR001841">
    <property type="entry name" value="Znf_RING"/>
</dbReference>
<evidence type="ECO:0000259" key="5">
    <source>
        <dbReference type="PROSITE" id="PS50089"/>
    </source>
</evidence>
<gene>
    <name evidence="6" type="ORF">BSTOLATCC_MIC14367</name>
</gene>
<name>A0AAU9IWG9_9CILI</name>
<proteinExistence type="predicted"/>
<organism evidence="6 7">
    <name type="scientific">Blepharisma stoltei</name>
    <dbReference type="NCBI Taxonomy" id="1481888"/>
    <lineage>
        <taxon>Eukaryota</taxon>
        <taxon>Sar</taxon>
        <taxon>Alveolata</taxon>
        <taxon>Ciliophora</taxon>
        <taxon>Postciliodesmatophora</taxon>
        <taxon>Heterotrichea</taxon>
        <taxon>Heterotrichida</taxon>
        <taxon>Blepharismidae</taxon>
        <taxon>Blepharisma</taxon>
    </lineage>
</organism>
<keyword evidence="2 4" id="KW-0863">Zinc-finger</keyword>
<dbReference type="InterPro" id="IPR017907">
    <property type="entry name" value="Znf_RING_CS"/>
</dbReference>
<dbReference type="PANTHER" id="PTHR46016:SF1">
    <property type="entry name" value="RING-TYPE DOMAIN-CONTAINING PROTEIN"/>
    <property type="match status" value="1"/>
</dbReference>
<dbReference type="GO" id="GO:0061630">
    <property type="term" value="F:ubiquitin protein ligase activity"/>
    <property type="evidence" value="ECO:0007669"/>
    <property type="project" value="TreeGrafter"/>
</dbReference>
<dbReference type="Gene3D" id="3.30.40.10">
    <property type="entry name" value="Zinc/RING finger domain, C3HC4 (zinc finger)"/>
    <property type="match status" value="1"/>
</dbReference>
<evidence type="ECO:0000256" key="2">
    <source>
        <dbReference type="ARBA" id="ARBA00022771"/>
    </source>
</evidence>
<dbReference type="InterPro" id="IPR051438">
    <property type="entry name" value="RNF_E3_ubiq-protein_ligase"/>
</dbReference>
<dbReference type="EMBL" id="CAJZBQ010000014">
    <property type="protein sequence ID" value="CAG9315615.1"/>
    <property type="molecule type" value="Genomic_DNA"/>
</dbReference>
<dbReference type="PANTHER" id="PTHR46016">
    <property type="entry name" value="ZINC FINGER, RING/FYVE/PHD-TYPE"/>
    <property type="match status" value="1"/>
</dbReference>
<dbReference type="GO" id="GO:0006511">
    <property type="term" value="P:ubiquitin-dependent protein catabolic process"/>
    <property type="evidence" value="ECO:0007669"/>
    <property type="project" value="TreeGrafter"/>
</dbReference>
<dbReference type="AlphaFoldDB" id="A0AAU9IWG9"/>
<evidence type="ECO:0000313" key="7">
    <source>
        <dbReference type="Proteomes" id="UP001162131"/>
    </source>
</evidence>
<accession>A0AAU9IWG9</accession>
<evidence type="ECO:0000256" key="4">
    <source>
        <dbReference type="PROSITE-ProRule" id="PRU00175"/>
    </source>
</evidence>
<reference evidence="6" key="1">
    <citation type="submission" date="2021-09" db="EMBL/GenBank/DDBJ databases">
        <authorList>
            <consortium name="AG Swart"/>
            <person name="Singh M."/>
            <person name="Singh A."/>
            <person name="Seah K."/>
            <person name="Emmerich C."/>
        </authorList>
    </citation>
    <scope>NUCLEOTIDE SEQUENCE</scope>
    <source>
        <strain evidence="6">ATCC30299</strain>
    </source>
</reference>
<keyword evidence="7" id="KW-1185">Reference proteome</keyword>
<dbReference type="GO" id="GO:0008270">
    <property type="term" value="F:zinc ion binding"/>
    <property type="evidence" value="ECO:0007669"/>
    <property type="project" value="UniProtKB-KW"/>
</dbReference>
<keyword evidence="1" id="KW-0479">Metal-binding</keyword>
<protein>
    <recommendedName>
        <fullName evidence="5">RING-type domain-containing protein</fullName>
    </recommendedName>
</protein>
<evidence type="ECO:0000313" key="6">
    <source>
        <dbReference type="EMBL" id="CAG9315615.1"/>
    </source>
</evidence>
<evidence type="ECO:0000256" key="1">
    <source>
        <dbReference type="ARBA" id="ARBA00022723"/>
    </source>
</evidence>
<dbReference type="PROSITE" id="PS00518">
    <property type="entry name" value="ZF_RING_1"/>
    <property type="match status" value="1"/>
</dbReference>
<dbReference type="SUPFAM" id="SSF57850">
    <property type="entry name" value="RING/U-box"/>
    <property type="match status" value="1"/>
</dbReference>